<dbReference type="Proteomes" id="UP000178385">
    <property type="component" value="Unassembled WGS sequence"/>
</dbReference>
<sequence length="200" mass="24531">MKLQFLYSKTKEKEKLLNIYEEYQWFVENDFPIVTPNFYDKIYRRNKGNRKFFIGELNTELDKIYNENDYQLKTEKVKDNWKKIEQDFFNIIKSFNLRIKNKYICYISLYGPFGQFKYPKVVDLRVHNTKDMKEANQTIAHELIHLLIYNKVKKLKLNYKQIEGVVDLFFTKTKLKTIFPRYKFQSIAIHDKELFRKMNE</sequence>
<evidence type="ECO:0000313" key="1">
    <source>
        <dbReference type="EMBL" id="OGY48296.1"/>
    </source>
</evidence>
<name>A0A1G1Y8Y9_9BACT</name>
<gene>
    <name evidence="1" type="ORF">A2840_02065</name>
</gene>
<reference evidence="1 2" key="1">
    <citation type="journal article" date="2016" name="Nat. Commun.">
        <title>Thousands of microbial genomes shed light on interconnected biogeochemical processes in an aquifer system.</title>
        <authorList>
            <person name="Anantharaman K."/>
            <person name="Brown C.T."/>
            <person name="Hug L.A."/>
            <person name="Sharon I."/>
            <person name="Castelle C.J."/>
            <person name="Probst A.J."/>
            <person name="Thomas B.C."/>
            <person name="Singh A."/>
            <person name="Wilkins M.J."/>
            <person name="Karaoz U."/>
            <person name="Brodie E.L."/>
            <person name="Williams K.H."/>
            <person name="Hubbard S.S."/>
            <person name="Banfield J.F."/>
        </authorList>
    </citation>
    <scope>NUCLEOTIDE SEQUENCE [LARGE SCALE GENOMIC DNA]</scope>
</reference>
<evidence type="ECO:0008006" key="3">
    <source>
        <dbReference type="Google" id="ProtNLM"/>
    </source>
</evidence>
<organism evidence="1 2">
    <name type="scientific">Candidatus Buchananbacteria bacterium RIFCSPHIGHO2_01_FULL_47_11b</name>
    <dbReference type="NCBI Taxonomy" id="1797537"/>
    <lineage>
        <taxon>Bacteria</taxon>
        <taxon>Candidatus Buchananiibacteriota</taxon>
    </lineage>
</organism>
<comment type="caution">
    <text evidence="1">The sequence shown here is derived from an EMBL/GenBank/DDBJ whole genome shotgun (WGS) entry which is preliminary data.</text>
</comment>
<proteinExistence type="predicted"/>
<dbReference type="AlphaFoldDB" id="A0A1G1Y8Y9"/>
<evidence type="ECO:0000313" key="2">
    <source>
        <dbReference type="Proteomes" id="UP000178385"/>
    </source>
</evidence>
<dbReference type="EMBL" id="MHIG01000001">
    <property type="protein sequence ID" value="OGY48296.1"/>
    <property type="molecule type" value="Genomic_DNA"/>
</dbReference>
<protein>
    <recommendedName>
        <fullName evidence="3">DUF2268 domain-containing protein</fullName>
    </recommendedName>
</protein>
<accession>A0A1G1Y8Y9</accession>